<gene>
    <name evidence="1" type="ORF">RRF57_004818</name>
</gene>
<name>A0AAN7UKL6_9PEZI</name>
<dbReference type="Proteomes" id="UP001305414">
    <property type="component" value="Unassembled WGS sequence"/>
</dbReference>
<dbReference type="AlphaFoldDB" id="A0AAN7UKL6"/>
<proteinExistence type="predicted"/>
<comment type="caution">
    <text evidence="1">The sequence shown here is derived from an EMBL/GenBank/DDBJ whole genome shotgun (WGS) entry which is preliminary data.</text>
</comment>
<keyword evidence="2" id="KW-1185">Reference proteome</keyword>
<sequence>MAPPDAPPPALCWGLWPITCRHTYDAALQADESGICSREANWKNQVLTAQTKELACSYTVS</sequence>
<protein>
    <submittedName>
        <fullName evidence="1">Uncharacterized protein</fullName>
    </submittedName>
</protein>
<organism evidence="1 2">
    <name type="scientific">Xylaria bambusicola</name>
    <dbReference type="NCBI Taxonomy" id="326684"/>
    <lineage>
        <taxon>Eukaryota</taxon>
        <taxon>Fungi</taxon>
        <taxon>Dikarya</taxon>
        <taxon>Ascomycota</taxon>
        <taxon>Pezizomycotina</taxon>
        <taxon>Sordariomycetes</taxon>
        <taxon>Xylariomycetidae</taxon>
        <taxon>Xylariales</taxon>
        <taxon>Xylariaceae</taxon>
        <taxon>Xylaria</taxon>
    </lineage>
</organism>
<reference evidence="1 2" key="1">
    <citation type="submission" date="2023-10" db="EMBL/GenBank/DDBJ databases">
        <title>Draft genome sequence of Xylaria bambusicola isolate GMP-LS, the root and basal stem rot pathogen of sugarcane in Indonesia.</title>
        <authorList>
            <person name="Selvaraj P."/>
            <person name="Muralishankar V."/>
            <person name="Muruganantham S."/>
            <person name="Sp S."/>
            <person name="Haryani S."/>
            <person name="Lau K.J.X."/>
            <person name="Naqvi N.I."/>
        </authorList>
    </citation>
    <scope>NUCLEOTIDE SEQUENCE [LARGE SCALE GENOMIC DNA]</scope>
    <source>
        <strain evidence="1">GMP-LS</strain>
    </source>
</reference>
<evidence type="ECO:0000313" key="2">
    <source>
        <dbReference type="Proteomes" id="UP001305414"/>
    </source>
</evidence>
<accession>A0AAN7UKL6</accession>
<dbReference type="EMBL" id="JAWHQM010000010">
    <property type="protein sequence ID" value="KAK5629103.1"/>
    <property type="molecule type" value="Genomic_DNA"/>
</dbReference>
<evidence type="ECO:0000313" key="1">
    <source>
        <dbReference type="EMBL" id="KAK5629103.1"/>
    </source>
</evidence>